<accession>N2A576</accession>
<reference evidence="2 3" key="1">
    <citation type="journal article" date="2014" name="Genome Announc.">
        <title>Draft genome sequences of the altered schaedler flora, a defined bacterial community from gnotobiotic mice.</title>
        <authorList>
            <person name="Wannemuehler M.J."/>
            <person name="Overstreet A.M."/>
            <person name="Ward D.V."/>
            <person name="Phillips G.J."/>
        </authorList>
    </citation>
    <scope>NUCLEOTIDE SEQUENCE [LARGE SCALE GENOMIC DNA]</scope>
    <source>
        <strain evidence="2 3">ASF492</strain>
    </source>
</reference>
<evidence type="ECO:0000313" key="2">
    <source>
        <dbReference type="EMBL" id="EMZ24497.1"/>
    </source>
</evidence>
<keyword evidence="3" id="KW-1185">Reference proteome</keyword>
<dbReference type="EMBL" id="AQFT01000096">
    <property type="protein sequence ID" value="EMZ24497.1"/>
    <property type="molecule type" value="Genomic_DNA"/>
</dbReference>
<gene>
    <name evidence="2" type="ORF">C823_03182</name>
</gene>
<dbReference type="InterPro" id="IPR025748">
    <property type="entry name" value="PrcB_C_dom"/>
</dbReference>
<dbReference type="OrthoDB" id="422698at2"/>
<organism evidence="2 3">
    <name type="scientific">Eubacterium plexicaudatum ASF492</name>
    <dbReference type="NCBI Taxonomy" id="1235802"/>
    <lineage>
        <taxon>Bacteria</taxon>
        <taxon>Bacillati</taxon>
        <taxon>Bacillota</taxon>
        <taxon>Clostridia</taxon>
        <taxon>Eubacteriales</taxon>
        <taxon>Eubacteriaceae</taxon>
        <taxon>Eubacterium</taxon>
    </lineage>
</organism>
<dbReference type="PATRIC" id="fig|1235802.3.peg.3365"/>
<feature type="domain" description="PrcB C-terminal" evidence="1">
    <location>
        <begin position="90"/>
        <end position="146"/>
    </location>
</feature>
<dbReference type="eggNOG" id="ENOG5032U0T">
    <property type="taxonomic scope" value="Bacteria"/>
</dbReference>
<evidence type="ECO:0000313" key="3">
    <source>
        <dbReference type="Proteomes" id="UP000012589"/>
    </source>
</evidence>
<name>N2A576_9FIRM</name>
<dbReference type="Proteomes" id="UP000012589">
    <property type="component" value="Unassembled WGS sequence"/>
</dbReference>
<dbReference type="STRING" id="1235802.C823_03182"/>
<sequence length="156" mass="17783">MHIHPRIKIQISSAYPQKQPVVLSLLTIIFIALALALLSGCASAETEKKKLKDVDYTILEERDIPEKLAESIERKKEAEFKLSFETETDLYLVHGYGEQETGGYAIVVRDLFLTENALYFDTELLGPENGSNPQKKPSYPYIVVKTKKYKQNIVFE</sequence>
<protein>
    <recommendedName>
        <fullName evidence="1">PrcB C-terminal domain-containing protein</fullName>
    </recommendedName>
</protein>
<evidence type="ECO:0000259" key="1">
    <source>
        <dbReference type="Pfam" id="PF14343"/>
    </source>
</evidence>
<dbReference type="Pfam" id="PF14343">
    <property type="entry name" value="PrcB_C"/>
    <property type="match status" value="1"/>
</dbReference>
<comment type="caution">
    <text evidence="2">The sequence shown here is derived from an EMBL/GenBank/DDBJ whole genome shotgun (WGS) entry which is preliminary data.</text>
</comment>
<proteinExistence type="predicted"/>
<dbReference type="AlphaFoldDB" id="N2A576"/>
<dbReference type="HOGENOM" id="CLU_137259_0_0_9"/>